<gene>
    <name evidence="1" type="primary">PARPA_11418.1 scaffold 44101</name>
</gene>
<protein>
    <submittedName>
        <fullName evidence="1">Uncharacterized protein</fullName>
    </submittedName>
</protein>
<name>A0A0B7NF26_9FUNG</name>
<evidence type="ECO:0000313" key="2">
    <source>
        <dbReference type="Proteomes" id="UP000054107"/>
    </source>
</evidence>
<dbReference type="AlphaFoldDB" id="A0A0B7NF26"/>
<evidence type="ECO:0000313" key="1">
    <source>
        <dbReference type="EMBL" id="CEP17126.1"/>
    </source>
</evidence>
<dbReference type="Proteomes" id="UP000054107">
    <property type="component" value="Unassembled WGS sequence"/>
</dbReference>
<organism evidence="1 2">
    <name type="scientific">Parasitella parasitica</name>
    <dbReference type="NCBI Taxonomy" id="35722"/>
    <lineage>
        <taxon>Eukaryota</taxon>
        <taxon>Fungi</taxon>
        <taxon>Fungi incertae sedis</taxon>
        <taxon>Mucoromycota</taxon>
        <taxon>Mucoromycotina</taxon>
        <taxon>Mucoromycetes</taxon>
        <taxon>Mucorales</taxon>
        <taxon>Mucorineae</taxon>
        <taxon>Mucoraceae</taxon>
        <taxon>Parasitella</taxon>
    </lineage>
</organism>
<proteinExistence type="predicted"/>
<dbReference type="EMBL" id="LN733608">
    <property type="protein sequence ID" value="CEP17126.1"/>
    <property type="molecule type" value="Genomic_DNA"/>
</dbReference>
<reference evidence="1 2" key="1">
    <citation type="submission" date="2014-09" db="EMBL/GenBank/DDBJ databases">
        <authorList>
            <person name="Ellenberger Sabrina"/>
        </authorList>
    </citation>
    <scope>NUCLEOTIDE SEQUENCE [LARGE SCALE GENOMIC DNA]</scope>
    <source>
        <strain evidence="1 2">CBS 412.66</strain>
    </source>
</reference>
<keyword evidence="2" id="KW-1185">Reference proteome</keyword>
<sequence length="72" mass="8157">MPLPEYVGQESGYDKRLIGRRIQEIFATEARKARRTMAAMDRASILLIPNISNQPNGRYPHGALNSDFRVVV</sequence>
<accession>A0A0B7NF26</accession>